<gene>
    <name evidence="10" type="ORF">Xedl_02296</name>
</gene>
<dbReference type="InterPro" id="IPR041633">
    <property type="entry name" value="Polbeta"/>
</dbReference>
<keyword evidence="11" id="KW-1185">Reference proteome</keyword>
<dbReference type="Pfam" id="PF13427">
    <property type="entry name" value="AadA_C"/>
    <property type="match status" value="1"/>
</dbReference>
<keyword evidence="7" id="KW-0548">Nucleotidyltransferase</keyword>
<comment type="catalytic activity">
    <reaction evidence="5 7">
        <text>spectinomycin + ATP = 9-O-adenylylspectinomycin + diphosphate</text>
        <dbReference type="Rhea" id="RHEA:63228"/>
        <dbReference type="ChEBI" id="CHEBI:30616"/>
        <dbReference type="ChEBI" id="CHEBI:33019"/>
        <dbReference type="ChEBI" id="CHEBI:146260"/>
        <dbReference type="ChEBI" id="CHEBI:146261"/>
    </reaction>
</comment>
<keyword evidence="7" id="KW-0067">ATP-binding</keyword>
<dbReference type="RefSeq" id="WP_074023810.1">
    <property type="nucleotide sequence ID" value="NZ_CAWNAG010000046.1"/>
</dbReference>
<comment type="caution">
    <text evidence="10">The sequence shown here is derived from an EMBL/GenBank/DDBJ whole genome shotgun (WGS) entry which is preliminary data.</text>
</comment>
<dbReference type="PIRSF" id="PIRSF000819">
    <property type="entry name" value="Streptomycin_3-adenylyltransf"/>
    <property type="match status" value="1"/>
</dbReference>
<accession>A0A1Q5TR14</accession>
<evidence type="ECO:0000313" key="10">
    <source>
        <dbReference type="EMBL" id="OKP02645.1"/>
    </source>
</evidence>
<keyword evidence="7" id="KW-0547">Nucleotide-binding</keyword>
<comment type="catalytic activity">
    <reaction evidence="6 7">
        <text>streptomycin + ATP = 3''-O-adenylylstreptomycin + diphosphate</text>
        <dbReference type="Rhea" id="RHEA:20245"/>
        <dbReference type="ChEBI" id="CHEBI:30616"/>
        <dbReference type="ChEBI" id="CHEBI:33019"/>
        <dbReference type="ChEBI" id="CHEBI:58007"/>
        <dbReference type="ChEBI" id="CHEBI:58605"/>
        <dbReference type="EC" id="2.7.7.47"/>
    </reaction>
</comment>
<dbReference type="OrthoDB" id="7058480at2"/>
<dbReference type="Pfam" id="PF18765">
    <property type="entry name" value="Polbeta"/>
    <property type="match status" value="1"/>
</dbReference>
<evidence type="ECO:0000256" key="1">
    <source>
        <dbReference type="ARBA" id="ARBA00022679"/>
    </source>
</evidence>
<dbReference type="InterPro" id="IPR024172">
    <property type="entry name" value="AadA/Aad9"/>
</dbReference>
<dbReference type="EMBL" id="MKGQ01000014">
    <property type="protein sequence ID" value="OKP02645.1"/>
    <property type="molecule type" value="Genomic_DNA"/>
</dbReference>
<dbReference type="CDD" id="cd05403">
    <property type="entry name" value="NT_KNTase_like"/>
    <property type="match status" value="1"/>
</dbReference>
<dbReference type="InterPro" id="IPR043519">
    <property type="entry name" value="NT_sf"/>
</dbReference>
<proteinExistence type="predicted"/>
<evidence type="ECO:0000256" key="2">
    <source>
        <dbReference type="ARBA" id="ARBA00023251"/>
    </source>
</evidence>
<dbReference type="Proteomes" id="UP000186268">
    <property type="component" value="Unassembled WGS sequence"/>
</dbReference>
<evidence type="ECO:0000313" key="11">
    <source>
        <dbReference type="Proteomes" id="UP000186268"/>
    </source>
</evidence>
<dbReference type="EC" id="2.7.7.47" evidence="3 7"/>
<dbReference type="GO" id="GO:0009012">
    <property type="term" value="F:aminoglycoside 3''-adenylyltransferase activity"/>
    <property type="evidence" value="ECO:0007669"/>
    <property type="project" value="UniProtKB-EC"/>
</dbReference>
<dbReference type="GO" id="GO:0005524">
    <property type="term" value="F:ATP binding"/>
    <property type="evidence" value="ECO:0007669"/>
    <property type="project" value="UniProtKB-KW"/>
</dbReference>
<evidence type="ECO:0000256" key="3">
    <source>
        <dbReference type="ARBA" id="ARBA00035126"/>
    </source>
</evidence>
<reference evidence="10 11" key="1">
    <citation type="submission" date="2016-09" db="EMBL/GenBank/DDBJ databases">
        <title>Xenorhabdus thuongxuanensis sp. nov. and Xenorhabdus eapokensis sp. nov., isolated from Steinernema species.</title>
        <authorList>
            <person name="Kaempfer P."/>
            <person name="Tobias N.J."/>
            <person name="Phan Ke L."/>
            <person name="Bode H.B."/>
            <person name="Glaeser S.P."/>
        </authorList>
    </citation>
    <scope>NUCLEOTIDE SEQUENCE [LARGE SCALE GENOMIC DNA]</scope>
    <source>
        <strain evidence="10 11">DL20</strain>
    </source>
</reference>
<evidence type="ECO:0000256" key="4">
    <source>
        <dbReference type="ARBA" id="ARBA00035252"/>
    </source>
</evidence>
<dbReference type="Gene3D" id="3.30.460.10">
    <property type="entry name" value="Beta Polymerase, domain 2"/>
    <property type="match status" value="1"/>
</dbReference>
<protein>
    <recommendedName>
        <fullName evidence="4 7">Aminoglycoside (3'') (9) adenylyltransferase</fullName>
        <ecNumber evidence="3 7">2.7.7.47</ecNumber>
    </recommendedName>
</protein>
<evidence type="ECO:0000256" key="5">
    <source>
        <dbReference type="ARBA" id="ARBA00047831"/>
    </source>
</evidence>
<feature type="domain" description="Polymerase beta nucleotidyltransferase" evidence="9">
    <location>
        <begin position="20"/>
        <end position="68"/>
    </location>
</feature>
<dbReference type="InterPro" id="IPR025184">
    <property type="entry name" value="AadA_C"/>
</dbReference>
<evidence type="ECO:0000256" key="6">
    <source>
        <dbReference type="ARBA" id="ARBA00048566"/>
    </source>
</evidence>
<keyword evidence="2 7" id="KW-0046">Antibiotic resistance</keyword>
<evidence type="ECO:0000259" key="9">
    <source>
        <dbReference type="Pfam" id="PF18765"/>
    </source>
</evidence>
<keyword evidence="1 7" id="KW-0808">Transferase</keyword>
<dbReference type="NCBIfam" id="NF010309">
    <property type="entry name" value="PRK13746.1"/>
    <property type="match status" value="1"/>
</dbReference>
<dbReference type="SUPFAM" id="SSF81301">
    <property type="entry name" value="Nucleotidyltransferase"/>
    <property type="match status" value="1"/>
</dbReference>
<sequence length="260" mass="29017">MTIPSEVNKALLIVQKRLAKSLVAVYLHGSAVVGGLRPRSDVDLLVVIDQPMTSEVREYLAADLMMISGRYPSDPDGRRPVELIVFLCADLSASRYPARSEFIYGEWLRHEYEVGEIPKPVCDPELTLVLAQSRQEAIPLVGPNVSSLLPAIPRSDIYRAIKDVLPALIETLQGDERNVLLTLARMWRTLVTGEFVSKDVAADWAAARLPAIQAVVLTDAREAYLRGYEEDWRNRQQELQLTVSSLHNCVRTNLSVLAQT</sequence>
<organism evidence="10 11">
    <name type="scientific">Xenorhabdus eapokensis</name>
    <dbReference type="NCBI Taxonomy" id="1873482"/>
    <lineage>
        <taxon>Bacteria</taxon>
        <taxon>Pseudomonadati</taxon>
        <taxon>Pseudomonadota</taxon>
        <taxon>Gammaproteobacteria</taxon>
        <taxon>Enterobacterales</taxon>
        <taxon>Morganellaceae</taxon>
        <taxon>Xenorhabdus</taxon>
    </lineage>
</organism>
<feature type="domain" description="Adenylyltransferase AadA C-terminal" evidence="8">
    <location>
        <begin position="148"/>
        <end position="243"/>
    </location>
</feature>
<evidence type="ECO:0000256" key="7">
    <source>
        <dbReference type="PIRNR" id="PIRNR000819"/>
    </source>
</evidence>
<dbReference type="GO" id="GO:0070566">
    <property type="term" value="F:adenylyltransferase activity"/>
    <property type="evidence" value="ECO:0007669"/>
    <property type="project" value="InterPro"/>
</dbReference>
<dbReference type="GO" id="GO:0046677">
    <property type="term" value="P:response to antibiotic"/>
    <property type="evidence" value="ECO:0007669"/>
    <property type="project" value="UniProtKB-KW"/>
</dbReference>
<name>A0A1Q5TR14_9GAMM</name>
<dbReference type="AlphaFoldDB" id="A0A1Q5TR14"/>
<evidence type="ECO:0000259" key="8">
    <source>
        <dbReference type="Pfam" id="PF13427"/>
    </source>
</evidence>